<organism evidence="3 4">
    <name type="scientific">Leptospira soteropolitanensis</name>
    <dbReference type="NCBI Taxonomy" id="2950025"/>
    <lineage>
        <taxon>Bacteria</taxon>
        <taxon>Pseudomonadati</taxon>
        <taxon>Spirochaetota</taxon>
        <taxon>Spirochaetia</taxon>
        <taxon>Leptospirales</taxon>
        <taxon>Leptospiraceae</taxon>
        <taxon>Leptospira</taxon>
    </lineage>
</organism>
<dbReference type="Proteomes" id="UP001208912">
    <property type="component" value="Unassembled WGS sequence"/>
</dbReference>
<dbReference type="InterPro" id="IPR029060">
    <property type="entry name" value="PIN-like_dom_sf"/>
</dbReference>
<accession>A0AAW5VI71</accession>
<comment type="caution">
    <text evidence="3">The sequence shown here is derived from an EMBL/GenBank/DDBJ whole genome shotgun (WGS) entry which is preliminary data.</text>
</comment>
<name>A0AAW5VI71_9LEPT</name>
<dbReference type="Gene3D" id="3.40.50.1010">
    <property type="entry name" value="5'-nuclease"/>
    <property type="match status" value="1"/>
</dbReference>
<dbReference type="Proteomes" id="UP001208540">
    <property type="component" value="Unassembled WGS sequence"/>
</dbReference>
<evidence type="ECO:0000313" key="3">
    <source>
        <dbReference type="EMBL" id="MCW7532190.1"/>
    </source>
</evidence>
<dbReference type="Pfam" id="PF01850">
    <property type="entry name" value="PIN"/>
    <property type="match status" value="1"/>
</dbReference>
<dbReference type="EMBL" id="JAMQPM010000013">
    <property type="protein sequence ID" value="MCW7528337.1"/>
    <property type="molecule type" value="Genomic_DNA"/>
</dbReference>
<proteinExistence type="predicted"/>
<protein>
    <submittedName>
        <fullName evidence="3">Type II toxin-antitoxin system VapC family toxin</fullName>
    </submittedName>
</protein>
<dbReference type="EMBL" id="JAMQPL010000013">
    <property type="protein sequence ID" value="MCW7532190.1"/>
    <property type="molecule type" value="Genomic_DNA"/>
</dbReference>
<dbReference type="AlphaFoldDB" id="A0AAW5VI71"/>
<keyword evidence="5" id="KW-1185">Reference proteome</keyword>
<evidence type="ECO:0000259" key="1">
    <source>
        <dbReference type="Pfam" id="PF01850"/>
    </source>
</evidence>
<sequence>MAERYTKADIAKLAGRSFVFDANVLIYIFWPSSPSKERENYSSLIASLIKHKYPLYLDNMIISEFYNRCFRLEFETYQSGVLQRSRSQSEFKKFRNSALGKTTDEDISNIIINNLLKVYKVIGKSFDDAEIKKLFPFYPLDYTDRLLVELCREENLILVTHDSDFRDSDISILSQNPNLK</sequence>
<reference evidence="3 5" key="1">
    <citation type="submission" date="2022-06" db="EMBL/GenBank/DDBJ databases">
        <title>Leptospira isolates from biofilms formed at urban environments.</title>
        <authorList>
            <person name="Ribeiro P.S."/>
            <person name="Sousa T."/>
            <person name="Carvalho N."/>
            <person name="Aburjaile F."/>
            <person name="Neves F."/>
            <person name="Oliveira D."/>
            <person name="Blanco L."/>
            <person name="Lima J."/>
            <person name="Costa F."/>
            <person name="Brenig B."/>
            <person name="Soares S."/>
            <person name="Ramos R."/>
            <person name="Goes-Neto A."/>
            <person name="Matiuzzi M."/>
            <person name="Azevedo V."/>
            <person name="Ristow P."/>
        </authorList>
    </citation>
    <scope>NUCLEOTIDE SEQUENCE</scope>
    <source>
        <strain evidence="2 5">VSF19</strain>
        <strain evidence="3">VSF20</strain>
    </source>
</reference>
<dbReference type="RefSeq" id="WP_265353421.1">
    <property type="nucleotide sequence ID" value="NZ_JAMQPL010000013.1"/>
</dbReference>
<evidence type="ECO:0000313" key="4">
    <source>
        <dbReference type="Proteomes" id="UP001208540"/>
    </source>
</evidence>
<feature type="domain" description="PIN" evidence="1">
    <location>
        <begin position="19"/>
        <end position="167"/>
    </location>
</feature>
<gene>
    <name evidence="2" type="ORF">ND861_18410</name>
    <name evidence="3" type="ORF">ND862_18370</name>
</gene>
<dbReference type="InterPro" id="IPR002716">
    <property type="entry name" value="PIN_dom"/>
</dbReference>
<evidence type="ECO:0000313" key="5">
    <source>
        <dbReference type="Proteomes" id="UP001208912"/>
    </source>
</evidence>
<evidence type="ECO:0000313" key="2">
    <source>
        <dbReference type="EMBL" id="MCW7528337.1"/>
    </source>
</evidence>
<dbReference type="SUPFAM" id="SSF88723">
    <property type="entry name" value="PIN domain-like"/>
    <property type="match status" value="1"/>
</dbReference>